<dbReference type="InterPro" id="IPR050832">
    <property type="entry name" value="Bact_Acetyltransf"/>
</dbReference>
<dbReference type="Proteomes" id="UP001223390">
    <property type="component" value="Unassembled WGS sequence"/>
</dbReference>
<dbReference type="CDD" id="cd04301">
    <property type="entry name" value="NAT_SF"/>
    <property type="match status" value="1"/>
</dbReference>
<evidence type="ECO:0000259" key="3">
    <source>
        <dbReference type="PROSITE" id="PS51186"/>
    </source>
</evidence>
<dbReference type="PANTHER" id="PTHR43877:SF2">
    <property type="entry name" value="AMINOALKYLPHOSPHONATE N-ACETYLTRANSFERASE-RELATED"/>
    <property type="match status" value="1"/>
</dbReference>
<evidence type="ECO:0000256" key="2">
    <source>
        <dbReference type="ARBA" id="ARBA00023315"/>
    </source>
</evidence>
<keyword evidence="5" id="KW-1185">Reference proteome</keyword>
<protein>
    <submittedName>
        <fullName evidence="4">GNAT family N-acetyltransferase</fullName>
        <ecNumber evidence="4">2.3.1.-</ecNumber>
    </submittedName>
</protein>
<sequence>MEQHVIRSVRADEWQKVKELRLAALSDPAAPMAFLESVEEAAAKPDAFWQDRAAGAAEGVHVRQFVAEAPDGRWDGSVTVFIEAEGDRDFLEQVVEADQGHVVGVFVRPEQRGSGLTDALFAAALEWVWAREEPVLDRVRLFVHERNERAGGFYRRFGFRASGLVIPKPDDPTAKEHEYVIGRP</sequence>
<dbReference type="PROSITE" id="PS51186">
    <property type="entry name" value="GNAT"/>
    <property type="match status" value="1"/>
</dbReference>
<keyword evidence="1 4" id="KW-0808">Transferase</keyword>
<dbReference type="EC" id="2.3.1.-" evidence="4"/>
<comment type="caution">
    <text evidence="4">The sequence shown here is derived from an EMBL/GenBank/DDBJ whole genome shotgun (WGS) entry which is preliminary data.</text>
</comment>
<dbReference type="EMBL" id="JASITI010000042">
    <property type="protein sequence ID" value="MDK9499296.1"/>
    <property type="molecule type" value="Genomic_DNA"/>
</dbReference>
<dbReference type="RefSeq" id="WP_285345217.1">
    <property type="nucleotide sequence ID" value="NZ_JASITI010000042.1"/>
</dbReference>
<evidence type="ECO:0000313" key="5">
    <source>
        <dbReference type="Proteomes" id="UP001223390"/>
    </source>
</evidence>
<keyword evidence="2 4" id="KW-0012">Acyltransferase</keyword>
<evidence type="ECO:0000256" key="1">
    <source>
        <dbReference type="ARBA" id="ARBA00022679"/>
    </source>
</evidence>
<dbReference type="InterPro" id="IPR000182">
    <property type="entry name" value="GNAT_dom"/>
</dbReference>
<reference evidence="4 5" key="1">
    <citation type="submission" date="2023-05" db="EMBL/GenBank/DDBJ databases">
        <title>Sequencing and Assembly of Streptomyces sp. NP73.</title>
        <authorList>
            <person name="Konwar A.N."/>
            <person name="Saikia K."/>
            <person name="Thakur D."/>
        </authorList>
    </citation>
    <scope>NUCLEOTIDE SEQUENCE [LARGE SCALE GENOMIC DNA]</scope>
    <source>
        <strain evidence="4 5">NP73</strain>
    </source>
</reference>
<evidence type="ECO:0000313" key="4">
    <source>
        <dbReference type="EMBL" id="MDK9499296.1"/>
    </source>
</evidence>
<dbReference type="InterPro" id="IPR016181">
    <property type="entry name" value="Acyl_CoA_acyltransferase"/>
</dbReference>
<dbReference type="Pfam" id="PF00583">
    <property type="entry name" value="Acetyltransf_1"/>
    <property type="match status" value="1"/>
</dbReference>
<name>A0ABT7H1A0_9ACTN</name>
<accession>A0ABT7H1A0</accession>
<dbReference type="GO" id="GO:0016746">
    <property type="term" value="F:acyltransferase activity"/>
    <property type="evidence" value="ECO:0007669"/>
    <property type="project" value="UniProtKB-KW"/>
</dbReference>
<dbReference type="PANTHER" id="PTHR43877">
    <property type="entry name" value="AMINOALKYLPHOSPHONATE N-ACETYLTRANSFERASE-RELATED-RELATED"/>
    <property type="match status" value="1"/>
</dbReference>
<organism evidence="4 5">
    <name type="scientific">Streptomyces katrae</name>
    <dbReference type="NCBI Taxonomy" id="68223"/>
    <lineage>
        <taxon>Bacteria</taxon>
        <taxon>Bacillati</taxon>
        <taxon>Actinomycetota</taxon>
        <taxon>Actinomycetes</taxon>
        <taxon>Kitasatosporales</taxon>
        <taxon>Streptomycetaceae</taxon>
        <taxon>Streptomyces</taxon>
    </lineage>
</organism>
<feature type="domain" description="N-acetyltransferase" evidence="3">
    <location>
        <begin position="4"/>
        <end position="184"/>
    </location>
</feature>
<dbReference type="SUPFAM" id="SSF55729">
    <property type="entry name" value="Acyl-CoA N-acyltransferases (Nat)"/>
    <property type="match status" value="1"/>
</dbReference>
<proteinExistence type="predicted"/>
<gene>
    <name evidence="4" type="ORF">QEZ40_004716</name>
</gene>
<dbReference type="Gene3D" id="3.40.630.30">
    <property type="match status" value="1"/>
</dbReference>